<dbReference type="Gene3D" id="3.40.50.720">
    <property type="entry name" value="NAD(P)-binding Rossmann-like Domain"/>
    <property type="match status" value="1"/>
</dbReference>
<evidence type="ECO:0000259" key="2">
    <source>
        <dbReference type="Pfam" id="PF13478"/>
    </source>
</evidence>
<evidence type="ECO:0000313" key="4">
    <source>
        <dbReference type="Proteomes" id="UP000180098"/>
    </source>
</evidence>
<sequence length="374" mass="41604">MDTKFTKILKHVCNENIAAALVTIISAKGSTPRSPGAKMLILNDERIFGTIGGGCGEAYIIDEAKTALMTLTPTLRTVDMTDDVAEGEGMVCGGIMEVFIDILLPGKNDSNHILLKYIDAYEKKQSPVLLVSVNENHPTCPLGSKMVITSNGEKFGNLLGDNDEELLQFLEINNNTKNSKIVSFGEHQLFIDQPDTTVNLLILGAGHIALPLSKMAKMIGHHVTVVDDRPQFANRERFQEADEVICNRFEDSLQEIEFTPNTYVVIITRGHRFDKICLREVIQQPTGYTGMIGSRRRVRALKEELVDEGFPLDHLNKVYSPIGLDIGSETPEEIAISILAELIKVHREGKVPSLKLTIDERHEPRKAKELLYTK</sequence>
<organism evidence="3 4">
    <name type="scientific">Anaerobacillus arseniciselenatis</name>
    <dbReference type="NCBI Taxonomy" id="85682"/>
    <lineage>
        <taxon>Bacteria</taxon>
        <taxon>Bacillati</taxon>
        <taxon>Bacillota</taxon>
        <taxon>Bacilli</taxon>
        <taxon>Bacillales</taxon>
        <taxon>Bacillaceae</taxon>
        <taxon>Anaerobacillus</taxon>
    </lineage>
</organism>
<evidence type="ECO:0008006" key="5">
    <source>
        <dbReference type="Google" id="ProtNLM"/>
    </source>
</evidence>
<comment type="caution">
    <text evidence="3">The sequence shown here is derived from an EMBL/GenBank/DDBJ whole genome shotgun (WGS) entry which is preliminary data.</text>
</comment>
<dbReference type="PANTHER" id="PTHR30388:SF6">
    <property type="entry name" value="XANTHINE DEHYDROGENASE SUBUNIT A-RELATED"/>
    <property type="match status" value="1"/>
</dbReference>
<dbReference type="EMBL" id="MLQQ01000006">
    <property type="protein sequence ID" value="OIJ14507.1"/>
    <property type="molecule type" value="Genomic_DNA"/>
</dbReference>
<dbReference type="PANTHER" id="PTHR30388">
    <property type="entry name" value="ALDEHYDE OXIDOREDUCTASE MOLYBDENUM COFACTOR ASSEMBLY PROTEIN"/>
    <property type="match status" value="1"/>
</dbReference>
<protein>
    <recommendedName>
        <fullName evidence="5">Xanthine dehydrogenase</fullName>
    </recommendedName>
</protein>
<dbReference type="RefSeq" id="WP_071312547.1">
    <property type="nucleotide sequence ID" value="NZ_MLQQ01000006.1"/>
</dbReference>
<keyword evidence="4" id="KW-1185">Reference proteome</keyword>
<evidence type="ECO:0000259" key="1">
    <source>
        <dbReference type="Pfam" id="PF02625"/>
    </source>
</evidence>
<feature type="domain" description="XdhC- CoxI" evidence="1">
    <location>
        <begin position="15"/>
        <end position="78"/>
    </location>
</feature>
<name>A0A1S2LS71_9BACI</name>
<proteinExistence type="predicted"/>
<gene>
    <name evidence="3" type="ORF">BKP35_06410</name>
</gene>
<accession>A0A1S2LS71</accession>
<dbReference type="InterPro" id="IPR003777">
    <property type="entry name" value="XdhC_CoxI"/>
</dbReference>
<feature type="domain" description="XdhC Rossmann" evidence="2">
    <location>
        <begin position="200"/>
        <end position="342"/>
    </location>
</feature>
<dbReference type="InterPro" id="IPR052698">
    <property type="entry name" value="MoCofactor_Util/Proc"/>
</dbReference>
<reference evidence="3 4" key="1">
    <citation type="submission" date="2016-10" db="EMBL/GenBank/DDBJ databases">
        <title>Draft genome sequences of four alkaliphilic bacteria belonging to the Anaerobacillus genus.</title>
        <authorList>
            <person name="Bassil N.M."/>
            <person name="Lloyd J.R."/>
        </authorList>
    </citation>
    <scope>NUCLEOTIDE SEQUENCE [LARGE SCALE GENOMIC DNA]</scope>
    <source>
        <strain evidence="3 4">DSM 15340</strain>
    </source>
</reference>
<dbReference type="Proteomes" id="UP000180098">
    <property type="component" value="Unassembled WGS sequence"/>
</dbReference>
<evidence type="ECO:0000313" key="3">
    <source>
        <dbReference type="EMBL" id="OIJ14507.1"/>
    </source>
</evidence>
<dbReference type="Pfam" id="PF02625">
    <property type="entry name" value="XdhC_CoxI"/>
    <property type="match status" value="1"/>
</dbReference>
<dbReference type="AlphaFoldDB" id="A0A1S2LS71"/>
<dbReference type="InterPro" id="IPR027051">
    <property type="entry name" value="XdhC_Rossmann_dom"/>
</dbReference>
<dbReference type="Pfam" id="PF13478">
    <property type="entry name" value="XdhC_C"/>
    <property type="match status" value="1"/>
</dbReference>